<dbReference type="Pfam" id="PF09339">
    <property type="entry name" value="HTH_IclR"/>
    <property type="match status" value="1"/>
</dbReference>
<reference evidence="2 3" key="1">
    <citation type="submission" date="2019-08" db="EMBL/GenBank/DDBJ databases">
        <authorList>
            <person name="Chen S.-C."/>
            <person name="Lai M.-C."/>
            <person name="You Y.-T."/>
        </authorList>
    </citation>
    <scope>NUCLEOTIDE SEQUENCE [LARGE SCALE GENOMIC DNA]</scope>
    <source>
        <strain evidence="2 3">P2F9704a</strain>
    </source>
</reference>
<evidence type="ECO:0000259" key="1">
    <source>
        <dbReference type="PROSITE" id="PS50112"/>
    </source>
</evidence>
<proteinExistence type="predicted"/>
<evidence type="ECO:0000313" key="3">
    <source>
        <dbReference type="Proteomes" id="UP001524383"/>
    </source>
</evidence>
<dbReference type="CDD" id="cd00130">
    <property type="entry name" value="PAS"/>
    <property type="match status" value="2"/>
</dbReference>
<protein>
    <submittedName>
        <fullName evidence="2">PAS domain S-box protein</fullName>
    </submittedName>
</protein>
<dbReference type="InterPro" id="IPR005471">
    <property type="entry name" value="Tscrpt_reg_IclR_N"/>
</dbReference>
<dbReference type="SMART" id="SM00086">
    <property type="entry name" value="PAC"/>
    <property type="match status" value="2"/>
</dbReference>
<dbReference type="SMART" id="SM00091">
    <property type="entry name" value="PAS"/>
    <property type="match status" value="3"/>
</dbReference>
<dbReference type="NCBIfam" id="TIGR00229">
    <property type="entry name" value="sensory_box"/>
    <property type="match status" value="2"/>
</dbReference>
<gene>
    <name evidence="2" type="ORF">FTO68_09575</name>
</gene>
<dbReference type="Proteomes" id="UP001524383">
    <property type="component" value="Unassembled WGS sequence"/>
</dbReference>
<dbReference type="InterPro" id="IPR052155">
    <property type="entry name" value="Biofilm_reg_signaling"/>
</dbReference>
<dbReference type="AlphaFoldDB" id="A0ABD4TNM0"/>
<name>A0ABD4TNM0_9EURY</name>
<dbReference type="PROSITE" id="PS50112">
    <property type="entry name" value="PAS"/>
    <property type="match status" value="2"/>
</dbReference>
<evidence type="ECO:0000313" key="2">
    <source>
        <dbReference type="EMBL" id="MCQ1539227.1"/>
    </source>
</evidence>
<organism evidence="2 3">
    <name type="scientific">Methanocalculus taiwanensis</name>
    <dbReference type="NCBI Taxonomy" id="106207"/>
    <lineage>
        <taxon>Archaea</taxon>
        <taxon>Methanobacteriati</taxon>
        <taxon>Methanobacteriota</taxon>
        <taxon>Stenosarchaea group</taxon>
        <taxon>Methanomicrobia</taxon>
        <taxon>Methanomicrobiales</taxon>
        <taxon>Methanocalculaceae</taxon>
        <taxon>Methanocalculus</taxon>
    </lineage>
</organism>
<dbReference type="PANTHER" id="PTHR44757:SF2">
    <property type="entry name" value="BIOFILM ARCHITECTURE MAINTENANCE PROTEIN MBAA"/>
    <property type="match status" value="1"/>
</dbReference>
<comment type="caution">
    <text evidence="2">The sequence shown here is derived from an EMBL/GenBank/DDBJ whole genome shotgun (WGS) entry which is preliminary data.</text>
</comment>
<dbReference type="SUPFAM" id="SSF46785">
    <property type="entry name" value="Winged helix' DNA-binding domain"/>
    <property type="match status" value="1"/>
</dbReference>
<dbReference type="InterPro" id="IPR011991">
    <property type="entry name" value="ArsR-like_HTH"/>
</dbReference>
<dbReference type="PANTHER" id="PTHR44757">
    <property type="entry name" value="DIGUANYLATE CYCLASE DGCP"/>
    <property type="match status" value="1"/>
</dbReference>
<accession>A0ABD4TNM0</accession>
<dbReference type="CDD" id="cd00090">
    <property type="entry name" value="HTH_ARSR"/>
    <property type="match status" value="1"/>
</dbReference>
<dbReference type="SUPFAM" id="SSF55785">
    <property type="entry name" value="PYP-like sensor domain (PAS domain)"/>
    <property type="match status" value="3"/>
</dbReference>
<dbReference type="InterPro" id="IPR036390">
    <property type="entry name" value="WH_DNA-bd_sf"/>
</dbReference>
<feature type="domain" description="PAS" evidence="1">
    <location>
        <begin position="335"/>
        <end position="405"/>
    </location>
</feature>
<dbReference type="InterPro" id="IPR035965">
    <property type="entry name" value="PAS-like_dom_sf"/>
</dbReference>
<dbReference type="Gene3D" id="3.30.450.20">
    <property type="entry name" value="PAS domain"/>
    <property type="match status" value="3"/>
</dbReference>
<dbReference type="Pfam" id="PF00989">
    <property type="entry name" value="PAS"/>
    <property type="match status" value="1"/>
</dbReference>
<sequence>MPKYIYPDQAIHTVMQSYPAELGRITELLRSNPRGMSVGEIASTLEINRNTAARYLDMLLVGGQVDKRTYGKAKVYFLSQRMPIHAMLNSSSDLVMILNAGGEIIQANDQILSFCNTSRDDTLGYPPEKTALSIFSHPSLKTWINDPGRESGSKEVIRLMRGTREHYFRQKIIQTVFDDGDPGVTIILEEITEQILAEEKLRQSEEMFRTLVSDISDVIWAADEKGAITYISPCAKTVCGLSPDEMIGCRFTDFMKDEEKKRFLRTIQPSISAQTAWPLVECTFLKPDGESIAIELSGNPIIINDAENHPVLLGYRGAFRNVTERNRAVKHVRQWKEFLTSIVENIPDMVAVEEMDDHTLVFFNLAAEEFIGFPREFLVGQKPDRIFPEDYAAFWASTTEKVEASQESLSAIQQFSRGNGSDPRTLRMKKIPLFSSKGRMRYILSIITDITEEKLADGRLPIS</sequence>
<dbReference type="InterPro" id="IPR001610">
    <property type="entry name" value="PAC"/>
</dbReference>
<dbReference type="InterPro" id="IPR000014">
    <property type="entry name" value="PAS"/>
</dbReference>
<feature type="domain" description="PAS" evidence="1">
    <location>
        <begin position="204"/>
        <end position="274"/>
    </location>
</feature>
<dbReference type="Pfam" id="PF13426">
    <property type="entry name" value="PAS_9"/>
    <property type="match status" value="1"/>
</dbReference>
<dbReference type="InterPro" id="IPR013767">
    <property type="entry name" value="PAS_fold"/>
</dbReference>
<dbReference type="Gene3D" id="1.10.10.10">
    <property type="entry name" value="Winged helix-like DNA-binding domain superfamily/Winged helix DNA-binding domain"/>
    <property type="match status" value="1"/>
</dbReference>
<keyword evidence="3" id="KW-1185">Reference proteome</keyword>
<dbReference type="Pfam" id="PF08448">
    <property type="entry name" value="PAS_4"/>
    <property type="match status" value="1"/>
</dbReference>
<dbReference type="EMBL" id="VOTZ01000022">
    <property type="protein sequence ID" value="MCQ1539227.1"/>
    <property type="molecule type" value="Genomic_DNA"/>
</dbReference>
<dbReference type="InterPro" id="IPR013656">
    <property type="entry name" value="PAS_4"/>
</dbReference>
<dbReference type="InterPro" id="IPR036388">
    <property type="entry name" value="WH-like_DNA-bd_sf"/>
</dbReference>